<keyword evidence="11" id="KW-0862">Zinc</keyword>
<evidence type="ECO:0000256" key="3">
    <source>
        <dbReference type="ARBA" id="ARBA00004496"/>
    </source>
</evidence>
<dbReference type="EC" id="5.6.2.4" evidence="17"/>
<keyword evidence="12" id="KW-0067">ATP-binding</keyword>
<evidence type="ECO:0000256" key="11">
    <source>
        <dbReference type="ARBA" id="ARBA00022833"/>
    </source>
</evidence>
<dbReference type="InterPro" id="IPR021110">
    <property type="entry name" value="DNA_rep_checkpnt_protein"/>
</dbReference>
<reference evidence="28" key="2">
    <citation type="submission" date="2025-08" db="UniProtKB">
        <authorList>
            <consortium name="Ensembl"/>
        </authorList>
    </citation>
    <scope>IDENTIFICATION</scope>
</reference>
<dbReference type="FunFam" id="1.10.10.1460:FF:000001">
    <property type="entry name" value="DNA replication regulator Sld2"/>
    <property type="match status" value="1"/>
</dbReference>
<dbReference type="GO" id="GO:0008270">
    <property type="term" value="F:zinc ion binding"/>
    <property type="evidence" value="ECO:0007669"/>
    <property type="project" value="UniProtKB-KW"/>
</dbReference>
<keyword evidence="10" id="KW-0347">Helicase</keyword>
<dbReference type="GO" id="GO:0005524">
    <property type="term" value="F:ATP binding"/>
    <property type="evidence" value="ECO:0007669"/>
    <property type="project" value="UniProtKB-KW"/>
</dbReference>
<evidence type="ECO:0000256" key="18">
    <source>
        <dbReference type="ARBA" id="ARBA00049360"/>
    </source>
</evidence>
<comment type="similarity">
    <text evidence="4">Belongs to the helicase family. RecQ subfamily.</text>
</comment>
<feature type="domain" description="Helicase C-terminal" evidence="27">
    <location>
        <begin position="761"/>
        <end position="942"/>
    </location>
</feature>
<keyword evidence="8" id="KW-0547">Nucleotide-binding</keyword>
<evidence type="ECO:0000256" key="6">
    <source>
        <dbReference type="ARBA" id="ARBA00022553"/>
    </source>
</evidence>
<dbReference type="Proteomes" id="UP000007648">
    <property type="component" value="Unassembled WGS sequence"/>
</dbReference>
<dbReference type="InterPro" id="IPR001650">
    <property type="entry name" value="Helicase_C-like"/>
</dbReference>
<dbReference type="GO" id="GO:0032357">
    <property type="term" value="F:oxidized purine DNA binding"/>
    <property type="evidence" value="ECO:0007669"/>
    <property type="project" value="Ensembl"/>
</dbReference>
<dbReference type="Pfam" id="PF11719">
    <property type="entry name" value="Drc1-Sld2"/>
    <property type="match status" value="1"/>
</dbReference>
<keyword evidence="14" id="KW-0413">Isomerase</keyword>
<feature type="region of interest" description="Disordered" evidence="24">
    <location>
        <begin position="49"/>
        <end position="101"/>
    </location>
</feature>
<dbReference type="SMART" id="SM00487">
    <property type="entry name" value="DEXDc"/>
    <property type="match status" value="1"/>
</dbReference>
<evidence type="ECO:0000256" key="9">
    <source>
        <dbReference type="ARBA" id="ARBA00022801"/>
    </source>
</evidence>
<dbReference type="Pfam" id="PF00270">
    <property type="entry name" value="DEAD"/>
    <property type="match status" value="1"/>
</dbReference>
<evidence type="ECO:0000256" key="19">
    <source>
        <dbReference type="ARBA" id="ARBA00074290"/>
    </source>
</evidence>
<evidence type="ECO:0000313" key="29">
    <source>
        <dbReference type="Proteomes" id="UP000007648"/>
    </source>
</evidence>
<dbReference type="PANTHER" id="PTHR13710">
    <property type="entry name" value="DNA HELICASE RECQ FAMILY MEMBER"/>
    <property type="match status" value="1"/>
</dbReference>
<accession>G3W9E6</accession>
<dbReference type="GO" id="GO:0000781">
    <property type="term" value="C:chromosome, telomeric region"/>
    <property type="evidence" value="ECO:0007669"/>
    <property type="project" value="Ensembl"/>
</dbReference>
<dbReference type="KEGG" id="shr:100930239"/>
<keyword evidence="23" id="KW-0863">Zinc-finger</keyword>
<dbReference type="InParanoid" id="G3W9E6"/>
<feature type="region of interest" description="Disordered" evidence="24">
    <location>
        <begin position="454"/>
        <end position="530"/>
    </location>
</feature>
<evidence type="ECO:0000256" key="16">
    <source>
        <dbReference type="ARBA" id="ARBA00034617"/>
    </source>
</evidence>
<comment type="cofactor">
    <cofactor evidence="1">
        <name>Zn(2+)</name>
        <dbReference type="ChEBI" id="CHEBI:29105"/>
    </cofactor>
</comment>
<dbReference type="OrthoDB" id="18781at2759"/>
<evidence type="ECO:0000256" key="7">
    <source>
        <dbReference type="ARBA" id="ARBA00022723"/>
    </source>
</evidence>
<comment type="subcellular location">
    <subcellularLocation>
        <location evidence="3">Cytoplasm</location>
    </subcellularLocation>
    <subcellularLocation>
        <location evidence="2">Nucleus</location>
    </subcellularLocation>
</comment>
<dbReference type="PROSITE" id="PS51194">
    <property type="entry name" value="HELICASE_CTER"/>
    <property type="match status" value="1"/>
</dbReference>
<evidence type="ECO:0000256" key="23">
    <source>
        <dbReference type="PROSITE-ProRule" id="PRU00047"/>
    </source>
</evidence>
<dbReference type="Gene3D" id="1.10.10.1460">
    <property type="match status" value="1"/>
</dbReference>
<evidence type="ECO:0000256" key="22">
    <source>
        <dbReference type="ARBA" id="ARBA00084018"/>
    </source>
</evidence>
<dbReference type="PROSITE" id="PS50158">
    <property type="entry name" value="ZF_CCHC"/>
    <property type="match status" value="1"/>
</dbReference>
<dbReference type="CDD" id="cd22289">
    <property type="entry name" value="RecQL4_SLD2_NTD"/>
    <property type="match status" value="1"/>
</dbReference>
<keyword evidence="9" id="KW-0378">Hydrolase</keyword>
<evidence type="ECO:0000256" key="1">
    <source>
        <dbReference type="ARBA" id="ARBA00001947"/>
    </source>
</evidence>
<dbReference type="FunFam" id="3.40.50.300:FF:000772">
    <property type="entry name" value="ATP-dependent DNA helicase Q4"/>
    <property type="match status" value="1"/>
</dbReference>
<dbReference type="SMART" id="SM00343">
    <property type="entry name" value="ZnF_C2HC"/>
    <property type="match status" value="1"/>
</dbReference>
<dbReference type="Gene3D" id="3.40.50.300">
    <property type="entry name" value="P-loop containing nucleotide triphosphate hydrolases"/>
    <property type="match status" value="2"/>
</dbReference>
<dbReference type="GeneTree" id="ENSGT00940000160387"/>
<evidence type="ECO:0000256" key="8">
    <source>
        <dbReference type="ARBA" id="ARBA00022741"/>
    </source>
</evidence>
<feature type="region of interest" description="Disordered" evidence="24">
    <location>
        <begin position="118"/>
        <end position="205"/>
    </location>
</feature>
<keyword evidence="15" id="KW-0539">Nucleus</keyword>
<feature type="domain" description="CCHC-type" evidence="25">
    <location>
        <begin position="430"/>
        <end position="444"/>
    </location>
</feature>
<evidence type="ECO:0000259" key="25">
    <source>
        <dbReference type="PROSITE" id="PS50158"/>
    </source>
</evidence>
<dbReference type="GO" id="GO:0005654">
    <property type="term" value="C:nucleoplasm"/>
    <property type="evidence" value="ECO:0007669"/>
    <property type="project" value="Ensembl"/>
</dbReference>
<name>G3W9E6_SARHA</name>
<feature type="compositionally biased region" description="Polar residues" evidence="24">
    <location>
        <begin position="290"/>
        <end position="302"/>
    </location>
</feature>
<dbReference type="GO" id="GO:0006260">
    <property type="term" value="P:DNA replication"/>
    <property type="evidence" value="ECO:0007669"/>
    <property type="project" value="Ensembl"/>
</dbReference>
<dbReference type="GO" id="GO:0016787">
    <property type="term" value="F:hydrolase activity"/>
    <property type="evidence" value="ECO:0007669"/>
    <property type="project" value="UniProtKB-KW"/>
</dbReference>
<dbReference type="InterPro" id="IPR011545">
    <property type="entry name" value="DEAD/DEAH_box_helicase_dom"/>
</dbReference>
<dbReference type="GO" id="GO:0000724">
    <property type="term" value="P:double-strand break repair via homologous recombination"/>
    <property type="evidence" value="ECO:0007669"/>
    <property type="project" value="TreeGrafter"/>
</dbReference>
<dbReference type="GO" id="GO:1990814">
    <property type="term" value="F:DNA/DNA annealing activity"/>
    <property type="evidence" value="ECO:0007669"/>
    <property type="project" value="Ensembl"/>
</dbReference>
<organism evidence="28 29">
    <name type="scientific">Sarcophilus harrisii</name>
    <name type="common">Tasmanian devil</name>
    <name type="synonym">Sarcophilus laniarius</name>
    <dbReference type="NCBI Taxonomy" id="9305"/>
    <lineage>
        <taxon>Eukaryota</taxon>
        <taxon>Metazoa</taxon>
        <taxon>Chordata</taxon>
        <taxon>Craniata</taxon>
        <taxon>Vertebrata</taxon>
        <taxon>Euteleostomi</taxon>
        <taxon>Mammalia</taxon>
        <taxon>Metatheria</taxon>
        <taxon>Dasyuromorphia</taxon>
        <taxon>Dasyuridae</taxon>
        <taxon>Sarcophilus</taxon>
    </lineage>
</organism>
<dbReference type="FunFam" id="3.40.50.300:FF:001084">
    <property type="entry name" value="RecQ like helicase 4"/>
    <property type="match status" value="1"/>
</dbReference>
<dbReference type="CDD" id="cd18018">
    <property type="entry name" value="DEXHc_RecQ4-like"/>
    <property type="match status" value="1"/>
</dbReference>
<keyword evidence="29" id="KW-1185">Reference proteome</keyword>
<keyword evidence="7" id="KW-0479">Metal-binding</keyword>
<evidence type="ECO:0000256" key="10">
    <source>
        <dbReference type="ARBA" id="ARBA00022806"/>
    </source>
</evidence>
<dbReference type="SUPFAM" id="SSF57756">
    <property type="entry name" value="Retrovirus zinc finger-like domains"/>
    <property type="match status" value="1"/>
</dbReference>
<dbReference type="Ensembl" id="ENSSHAT00000012149.2">
    <property type="protein sequence ID" value="ENSSHAP00000012051.2"/>
    <property type="gene ID" value="ENSSHAG00000010333.2"/>
</dbReference>
<feature type="region of interest" description="Disordered" evidence="24">
    <location>
        <begin position="219"/>
        <end position="344"/>
    </location>
</feature>
<keyword evidence="6" id="KW-0597">Phosphoprotein</keyword>
<dbReference type="GO" id="GO:0005737">
    <property type="term" value="C:cytoplasm"/>
    <property type="evidence" value="ECO:0007669"/>
    <property type="project" value="UniProtKB-SubCell"/>
</dbReference>
<evidence type="ECO:0000256" key="17">
    <source>
        <dbReference type="ARBA" id="ARBA00034808"/>
    </source>
</evidence>
<evidence type="ECO:0000256" key="21">
    <source>
        <dbReference type="ARBA" id="ARBA00078242"/>
    </source>
</evidence>
<evidence type="ECO:0000259" key="27">
    <source>
        <dbReference type="PROSITE" id="PS51194"/>
    </source>
</evidence>
<feature type="compositionally biased region" description="Acidic residues" evidence="24">
    <location>
        <begin position="459"/>
        <end position="471"/>
    </location>
</feature>
<reference evidence="28" key="3">
    <citation type="submission" date="2025-09" db="UniProtKB">
        <authorList>
            <consortium name="Ensembl"/>
        </authorList>
    </citation>
    <scope>IDENTIFICATION</scope>
</reference>
<dbReference type="PROSITE" id="PS51192">
    <property type="entry name" value="HELICASE_ATP_BIND_1"/>
    <property type="match status" value="1"/>
</dbReference>
<feature type="compositionally biased region" description="Pro residues" evidence="24">
    <location>
        <begin position="510"/>
        <end position="522"/>
    </location>
</feature>
<reference evidence="28 29" key="1">
    <citation type="journal article" date="2011" name="Proc. Natl. Acad. Sci. U.S.A.">
        <title>Genetic diversity and population structure of the endangered marsupial Sarcophilus harrisii (Tasmanian devil).</title>
        <authorList>
            <person name="Miller W."/>
            <person name="Hayes V.M."/>
            <person name="Ratan A."/>
            <person name="Petersen D.C."/>
            <person name="Wittekindt N.E."/>
            <person name="Miller J."/>
            <person name="Walenz B."/>
            <person name="Knight J."/>
            <person name="Qi J."/>
            <person name="Zhao F."/>
            <person name="Wang Q."/>
            <person name="Bedoya-Reina O.C."/>
            <person name="Katiyar N."/>
            <person name="Tomsho L.P."/>
            <person name="Kasson L.M."/>
            <person name="Hardie R.A."/>
            <person name="Woodbridge P."/>
            <person name="Tindall E.A."/>
            <person name="Bertelsen M.F."/>
            <person name="Dixon D."/>
            <person name="Pyecroft S."/>
            <person name="Helgen K.M."/>
            <person name="Lesk A.M."/>
            <person name="Pringle T.H."/>
            <person name="Patterson N."/>
            <person name="Zhang Y."/>
            <person name="Kreiss A."/>
            <person name="Woods G.M."/>
            <person name="Jones M.E."/>
            <person name="Schuster S.C."/>
        </authorList>
    </citation>
    <scope>NUCLEOTIDE SEQUENCE [LARGE SCALE GENOMIC DNA]</scope>
</reference>
<dbReference type="GO" id="GO:0000405">
    <property type="term" value="F:bubble DNA binding"/>
    <property type="evidence" value="ECO:0007669"/>
    <property type="project" value="Ensembl"/>
</dbReference>
<evidence type="ECO:0000259" key="26">
    <source>
        <dbReference type="PROSITE" id="PS51192"/>
    </source>
</evidence>
<dbReference type="InterPro" id="IPR001878">
    <property type="entry name" value="Znf_CCHC"/>
</dbReference>
<dbReference type="SUPFAM" id="SSF52540">
    <property type="entry name" value="P-loop containing nucleoside triphosphate hydrolases"/>
    <property type="match status" value="1"/>
</dbReference>
<dbReference type="FunCoup" id="G3W9E6">
    <property type="interactions" value="2078"/>
</dbReference>
<evidence type="ECO:0000256" key="15">
    <source>
        <dbReference type="ARBA" id="ARBA00023242"/>
    </source>
</evidence>
<dbReference type="PANTHER" id="PTHR13710:SF108">
    <property type="entry name" value="ATP-DEPENDENT DNA HELICASE Q4"/>
    <property type="match status" value="1"/>
</dbReference>
<dbReference type="InterPro" id="IPR027417">
    <property type="entry name" value="P-loop_NTPase"/>
</dbReference>
<dbReference type="GO" id="GO:0009378">
    <property type="term" value="F:four-way junction helicase activity"/>
    <property type="evidence" value="ECO:0007669"/>
    <property type="project" value="TreeGrafter"/>
</dbReference>
<dbReference type="CTD" id="9401"/>
<gene>
    <name evidence="28" type="primary">RECQL4</name>
</gene>
<protein>
    <recommendedName>
        <fullName evidence="19">ATP-dependent DNA helicase Q4</fullName>
        <ecNumber evidence="17">5.6.2.4</ecNumber>
    </recommendedName>
    <alternativeName>
        <fullName evidence="20">DNA 3'-5' helicase RecQ4</fullName>
    </alternativeName>
    <alternativeName>
        <fullName evidence="21">DNA helicase, RecQ-like type 4</fullName>
    </alternativeName>
    <alternativeName>
        <fullName evidence="22">RecQ protein-like 4</fullName>
    </alternativeName>
</protein>
<dbReference type="InterPro" id="IPR036875">
    <property type="entry name" value="Znf_CCHC_sf"/>
</dbReference>
<dbReference type="RefSeq" id="XP_031803215.1">
    <property type="nucleotide sequence ID" value="XM_031947355.1"/>
</dbReference>
<dbReference type="STRING" id="9305.ENSSHAP00000012051"/>
<evidence type="ECO:0000256" key="12">
    <source>
        <dbReference type="ARBA" id="ARBA00022840"/>
    </source>
</evidence>
<dbReference type="GO" id="GO:0043138">
    <property type="term" value="F:3'-5' DNA helicase activity"/>
    <property type="evidence" value="ECO:0007669"/>
    <property type="project" value="UniProtKB-EC"/>
</dbReference>
<comment type="catalytic activity">
    <reaction evidence="18">
        <text>ATP + H2O = ADP + phosphate + H(+)</text>
        <dbReference type="Rhea" id="RHEA:13065"/>
        <dbReference type="ChEBI" id="CHEBI:15377"/>
        <dbReference type="ChEBI" id="CHEBI:15378"/>
        <dbReference type="ChEBI" id="CHEBI:30616"/>
        <dbReference type="ChEBI" id="CHEBI:43474"/>
        <dbReference type="ChEBI" id="CHEBI:456216"/>
    </reaction>
</comment>
<dbReference type="GO" id="GO:0061820">
    <property type="term" value="P:telomeric D-loop disassembly"/>
    <property type="evidence" value="ECO:0007669"/>
    <property type="project" value="Ensembl"/>
</dbReference>
<keyword evidence="13" id="KW-0238">DNA-binding</keyword>
<evidence type="ECO:0000256" key="20">
    <source>
        <dbReference type="ARBA" id="ARBA00076756"/>
    </source>
</evidence>
<comment type="catalytic activity">
    <reaction evidence="16">
        <text>Couples ATP hydrolysis with the unwinding of duplex DNA by translocating in the 3'-5' direction.</text>
        <dbReference type="EC" id="5.6.2.4"/>
    </reaction>
</comment>
<sequence>MERCREVRALLKAWEMAFLQEHKRKPNKNDVESAPEEMKELYREYRALRRDQESAGLPQPSSLGQKDAAAEQAPELGCWGAHLNRKGTKPPPPTQMAPLRVPSKCYGSTLKANLKADLQAGPRLGRIPRLPRRQQPEKCPSPKSRLSVPSAPTEAMPDPCEENTARLEPPVSPWGFGPRPVPQPGKLKHLQHTLGQRLSSLDPDWLQRCQVETREKLGRIEHSSLLSSPPGSPAETQNPYPEQEKGIELLNGRNLKSAPQGDAISSSPLPSETLETRPLCGSPPGKEETPSTSKVRTLQRNPTQKRKRGGSQDRPPKQQKTGAKRLGTEPSGEQSKESEKVAALDNPEEDLLGEIVAQTAKTGTRARAPPRTFSKATGNFVRLNLKKKCYVKGFGLRGNRLRKQIWKKKWQMKSEQFGGGWSRDQGKDLCFRCGAAGHWASQCRATALPCHQPAKEESSETLEEQEEDEEPPLSTLQEVAQRASSTSCQGPGSEERSRPVSPRGAVSPRGPVPEPPALPPAVEPLYGLGPSGQLAETPSEVFAALTQFGHRTFRPGQEAAIMRILSGLSTLVVLPTGMGKSLCYQLPALLYARRSRCVTLVVSPLVSLMDDQVSGLPRGLRAVCIHSNMTRKQREAAMEKVGSGQAQVLLLSPEAVVGAGAGGFSCLPPASRLPPVAFACIDEAHCLSQWSHNFRPCYLRLCKVLRERLGVRSFLGLTATATRATARDVGQHLGIPEGAICGTHSASIPPNLHLSVSLDRDKDQALVTLLQGERFRTLGSIIVYCNRRDETVRVAALIRTCLQESPNLGRSEESPGPRGLLPEAVAEAYHAGLPASERRRVQRAFMKGRLRVVVATVAFGMGLDRPDVRAVLHHGLPGSIESYVQEIGRAGRDGLPAHCHLFLQPQGEDLRELRRHIYTDTVDYLTLKKLVQRVFPPCTCSSLLQQLQVLNEEVLQEQSPSLHRQEKQEVPSSGGGDAQEESELAASVQRACPGHERALSVQQMVEALDMREEAIETLLCYLELHPKNWLKLLAPTFATCHLKCYGGPPELQAVAKRCPPVAVSLTRQQAAKTKGRSSLEFNVVELADSMGWEAALVRRTLNQLQWEAAPGTRARRRTGVLVEFGDLSFHMQSPGDLTAFEKDEICDFLYQRIQTREREALTQLRATFQAFQRVAFPNCGPCMEHADEERSDQLKSLLTRYFEEGTAALWEGEFREDSEQDHDFGQARLQDWESSVCSDIRQLLSIRQEEKFSGRAVARIFHGIGSPRYPAEVYGQDRRFWRKYLHVSFPSLLCLATREILAWKRT</sequence>
<dbReference type="Pfam" id="PF00098">
    <property type="entry name" value="zf-CCHC"/>
    <property type="match status" value="1"/>
</dbReference>
<feature type="region of interest" description="Disordered" evidence="24">
    <location>
        <begin position="958"/>
        <end position="987"/>
    </location>
</feature>
<evidence type="ECO:0000256" key="13">
    <source>
        <dbReference type="ARBA" id="ARBA00023125"/>
    </source>
</evidence>
<evidence type="ECO:0000313" key="28">
    <source>
        <dbReference type="Ensembl" id="ENSSHAP00000012051.2"/>
    </source>
</evidence>
<dbReference type="eggNOG" id="KOG0351">
    <property type="taxonomic scope" value="Eukaryota"/>
</dbReference>
<dbReference type="GO" id="GO:0061821">
    <property type="term" value="F:telomeric D-loop binding"/>
    <property type="evidence" value="ECO:0007669"/>
    <property type="project" value="Ensembl"/>
</dbReference>
<dbReference type="GeneID" id="100930239"/>
<dbReference type="CDD" id="cd18794">
    <property type="entry name" value="SF2_C_RecQ"/>
    <property type="match status" value="1"/>
</dbReference>
<dbReference type="Pfam" id="PF00271">
    <property type="entry name" value="Helicase_C"/>
    <property type="match status" value="1"/>
</dbReference>
<dbReference type="InterPro" id="IPR014001">
    <property type="entry name" value="Helicase_ATP-bd"/>
</dbReference>
<feature type="domain" description="Helicase ATP-binding" evidence="26">
    <location>
        <begin position="561"/>
        <end position="739"/>
    </location>
</feature>
<evidence type="ECO:0000256" key="5">
    <source>
        <dbReference type="ARBA" id="ARBA00022490"/>
    </source>
</evidence>
<evidence type="ECO:0000256" key="4">
    <source>
        <dbReference type="ARBA" id="ARBA00005446"/>
    </source>
</evidence>
<evidence type="ECO:0000256" key="24">
    <source>
        <dbReference type="SAM" id="MobiDB-lite"/>
    </source>
</evidence>
<feature type="compositionally biased region" description="Polar residues" evidence="24">
    <location>
        <begin position="476"/>
        <end position="490"/>
    </location>
</feature>
<evidence type="ECO:0000256" key="14">
    <source>
        <dbReference type="ARBA" id="ARBA00023235"/>
    </source>
</evidence>
<proteinExistence type="inferred from homology"/>
<keyword evidence="5" id="KW-0963">Cytoplasm</keyword>
<dbReference type="SMART" id="SM00490">
    <property type="entry name" value="HELICc"/>
    <property type="match status" value="1"/>
</dbReference>
<evidence type="ECO:0000256" key="2">
    <source>
        <dbReference type="ARBA" id="ARBA00004123"/>
    </source>
</evidence>